<feature type="region of interest" description="Disordered" evidence="1">
    <location>
        <begin position="1"/>
        <end position="29"/>
    </location>
</feature>
<evidence type="ECO:0000313" key="4">
    <source>
        <dbReference type="Proteomes" id="UP000297053"/>
    </source>
</evidence>
<accession>A0A4D6KMF3</accession>
<dbReference type="CDD" id="cd10938">
    <property type="entry name" value="CE4_HpPgdA_like"/>
    <property type="match status" value="1"/>
</dbReference>
<dbReference type="PROSITE" id="PS51677">
    <property type="entry name" value="NODB"/>
    <property type="match status" value="1"/>
</dbReference>
<gene>
    <name evidence="3" type="ORF">E5139_16545</name>
</gene>
<keyword evidence="3" id="KW-0614">Plasmid</keyword>
<name>A0A4D6KMF3_9EURY</name>
<feature type="domain" description="NodB homology" evidence="2">
    <location>
        <begin position="64"/>
        <end position="298"/>
    </location>
</feature>
<protein>
    <submittedName>
        <fullName evidence="3">Polysaccharide deacetylase</fullName>
    </submittedName>
</protein>
<dbReference type="RefSeq" id="WP_012807503.1">
    <property type="nucleotide sequence ID" value="NZ_CP039376.1"/>
</dbReference>
<sequence length="298" mass="33470">MTNDTTVATDGSTGEQRDLIDEGVPWETDQDPWPDDYQAAATFTFDLDAGELWRAAGSVDPEFARISYRGEYGPKVGVPRILDVFDRHDAQCTFFVPGKVAADWPAVVQRIHAAGHEIAHHGYTHDSPRNMPPEREEREFKQALDLFDDLLGETPTGYRTPGGTTDQTMELVLAAGMTYDASSQATDVPYLRDSGDLVEIPNCYLLDDFVYWGYNMSPAFEFQAGIAPVQQVFEAWRAEFEGLYDRRRLFVPTMHPQVVGRASRVDMLDRLLERVLATDDTWVGTCADVASHWHESVV</sequence>
<dbReference type="EMBL" id="CP039376">
    <property type="protein sequence ID" value="QCD67251.1"/>
    <property type="molecule type" value="Genomic_DNA"/>
</dbReference>
<dbReference type="KEGG" id="halz:E5139_16545"/>
<evidence type="ECO:0000313" key="3">
    <source>
        <dbReference type="EMBL" id="QCD67251.1"/>
    </source>
</evidence>
<feature type="compositionally biased region" description="Polar residues" evidence="1">
    <location>
        <begin position="1"/>
        <end position="14"/>
    </location>
</feature>
<dbReference type="InterPro" id="IPR037950">
    <property type="entry name" value="PgdA-like"/>
</dbReference>
<dbReference type="GeneID" id="8409413"/>
<dbReference type="Proteomes" id="UP000297053">
    <property type="component" value="Plasmid unnamed1"/>
</dbReference>
<dbReference type="PANTHER" id="PTHR47561:SF1">
    <property type="entry name" value="POLYSACCHARIDE DEACETYLASE FAMILY PROTEIN (AFU_ORTHOLOGUE AFUA_6G05030)"/>
    <property type="match status" value="1"/>
</dbReference>
<organism evidence="3 4">
    <name type="scientific">Halomicrobium mukohataei</name>
    <dbReference type="NCBI Taxonomy" id="57705"/>
    <lineage>
        <taxon>Archaea</taxon>
        <taxon>Methanobacteriati</taxon>
        <taxon>Methanobacteriota</taxon>
        <taxon>Stenosarchaea group</taxon>
        <taxon>Halobacteria</taxon>
        <taxon>Halobacteriales</taxon>
        <taxon>Haloarculaceae</taxon>
        <taxon>Halomicrobium</taxon>
    </lineage>
</organism>
<dbReference type="Pfam" id="PF01522">
    <property type="entry name" value="Polysacc_deac_1"/>
    <property type="match status" value="1"/>
</dbReference>
<dbReference type="InterPro" id="IPR011330">
    <property type="entry name" value="Glyco_hydro/deAcase_b/a-brl"/>
</dbReference>
<dbReference type="SUPFAM" id="SSF88713">
    <property type="entry name" value="Glycoside hydrolase/deacetylase"/>
    <property type="match status" value="1"/>
</dbReference>
<evidence type="ECO:0000256" key="1">
    <source>
        <dbReference type="SAM" id="MobiDB-lite"/>
    </source>
</evidence>
<reference evidence="3 4" key="1">
    <citation type="submission" date="2019-04" db="EMBL/GenBank/DDBJ databases">
        <title>Complete genome sequence of Arthrobacter sp. ZXY-2 associated with effective atrazine degradation and salt adaptation.</title>
        <authorList>
            <person name="Zhao X."/>
        </authorList>
    </citation>
    <scope>NUCLEOTIDE SEQUENCE [LARGE SCALE GENOMIC DNA]</scope>
    <source>
        <strain evidence="4">ZP60</strain>
        <plasmid evidence="3 4">unnamed1</plasmid>
    </source>
</reference>
<dbReference type="GO" id="GO:0016810">
    <property type="term" value="F:hydrolase activity, acting on carbon-nitrogen (but not peptide) bonds"/>
    <property type="evidence" value="ECO:0007669"/>
    <property type="project" value="InterPro"/>
</dbReference>
<reference evidence="3 4" key="2">
    <citation type="submission" date="2019-04" db="EMBL/GenBank/DDBJ databases">
        <authorList>
            <person name="Yang S."/>
            <person name="Wei W."/>
        </authorList>
    </citation>
    <scope>NUCLEOTIDE SEQUENCE [LARGE SCALE GENOMIC DNA]</scope>
    <source>
        <strain evidence="4">ZP60</strain>
        <plasmid evidence="3 4">unnamed1</plasmid>
    </source>
</reference>
<proteinExistence type="predicted"/>
<geneLocation type="plasmid" evidence="3">
    <name>unnamed1</name>
</geneLocation>
<dbReference type="PANTHER" id="PTHR47561">
    <property type="entry name" value="POLYSACCHARIDE DEACETYLASE FAMILY PROTEIN (AFU_ORTHOLOGUE AFUA_6G05030)"/>
    <property type="match status" value="1"/>
</dbReference>
<dbReference type="AlphaFoldDB" id="A0A4D6KMF3"/>
<dbReference type="GO" id="GO:0005975">
    <property type="term" value="P:carbohydrate metabolic process"/>
    <property type="evidence" value="ECO:0007669"/>
    <property type="project" value="InterPro"/>
</dbReference>
<evidence type="ECO:0000259" key="2">
    <source>
        <dbReference type="PROSITE" id="PS51677"/>
    </source>
</evidence>
<dbReference type="InterPro" id="IPR002509">
    <property type="entry name" value="NODB_dom"/>
</dbReference>
<dbReference type="Gene3D" id="3.20.20.370">
    <property type="entry name" value="Glycoside hydrolase/deacetylase"/>
    <property type="match status" value="1"/>
</dbReference>